<evidence type="ECO:0000256" key="9">
    <source>
        <dbReference type="ARBA" id="ARBA00023284"/>
    </source>
</evidence>
<gene>
    <name evidence="15" type="ORF">PSALAMII_LOCUS2256</name>
</gene>
<keyword evidence="9" id="KW-0676">Redox-active center</keyword>
<evidence type="ECO:0000256" key="5">
    <source>
        <dbReference type="ARBA" id="ARBA00022481"/>
    </source>
</evidence>
<proteinExistence type="inferred from homology"/>
<dbReference type="FunFam" id="4.10.260.10:FF:000003">
    <property type="entry name" value="G-protein complex gamma subunit Ste18/GpgA"/>
    <property type="match status" value="1"/>
</dbReference>
<dbReference type="Pfam" id="PF10262">
    <property type="entry name" value="Rdx"/>
    <property type="match status" value="1"/>
</dbReference>
<keyword evidence="8" id="KW-0807">Transducer</keyword>
<organism evidence="15 16">
    <name type="scientific">Penicillium salamii</name>
    <dbReference type="NCBI Taxonomy" id="1612424"/>
    <lineage>
        <taxon>Eukaryota</taxon>
        <taxon>Fungi</taxon>
        <taxon>Dikarya</taxon>
        <taxon>Ascomycota</taxon>
        <taxon>Pezizomycotina</taxon>
        <taxon>Eurotiomycetes</taxon>
        <taxon>Eurotiomycetidae</taxon>
        <taxon>Eurotiales</taxon>
        <taxon>Aspergillaceae</taxon>
        <taxon>Penicillium</taxon>
    </lineage>
</organism>
<evidence type="ECO:0000259" key="14">
    <source>
        <dbReference type="PROSITE" id="PS50058"/>
    </source>
</evidence>
<keyword evidence="11" id="KW-0636">Prenylation</keyword>
<dbReference type="Proteomes" id="UP001152646">
    <property type="component" value="Unassembled WGS sequence"/>
</dbReference>
<dbReference type="SMART" id="SM01224">
    <property type="entry name" value="G_gamma"/>
    <property type="match status" value="1"/>
</dbReference>
<evidence type="ECO:0000256" key="4">
    <source>
        <dbReference type="ARBA" id="ARBA00016111"/>
    </source>
</evidence>
<keyword evidence="13" id="KW-0812">Transmembrane</keyword>
<comment type="caution">
    <text evidence="15">The sequence shown here is derived from an EMBL/GenBank/DDBJ whole genome shotgun (WGS) entry which is preliminary data.</text>
</comment>
<keyword evidence="5" id="KW-0488">Methylation</keyword>
<accession>A0A9W4IPL7</accession>
<feature type="domain" description="G protein gamma" evidence="14">
    <location>
        <begin position="18"/>
        <end position="90"/>
    </location>
</feature>
<evidence type="ECO:0000256" key="2">
    <source>
        <dbReference type="ARBA" id="ARBA00007431"/>
    </source>
</evidence>
<dbReference type="NCBIfam" id="TIGR02174">
    <property type="entry name" value="CXXU_selWTH"/>
    <property type="match status" value="1"/>
</dbReference>
<keyword evidence="6 13" id="KW-0472">Membrane</keyword>
<feature type="region of interest" description="Disordered" evidence="12">
    <location>
        <begin position="260"/>
        <end position="291"/>
    </location>
</feature>
<evidence type="ECO:0000256" key="1">
    <source>
        <dbReference type="ARBA" id="ARBA00004170"/>
    </source>
</evidence>
<dbReference type="SUPFAM" id="SSF48670">
    <property type="entry name" value="Transducin (heterotrimeric G protein), gamma chain"/>
    <property type="match status" value="1"/>
</dbReference>
<dbReference type="PANTHER" id="PTHR36417:SF2">
    <property type="entry name" value="SELENOPROTEIN DOMAIN PROTEIN (AFU_ORTHOLOGUE AFUA_1G05220)"/>
    <property type="match status" value="1"/>
</dbReference>
<dbReference type="OrthoDB" id="19232at2759"/>
<dbReference type="Pfam" id="PF00631">
    <property type="entry name" value="G-gamma"/>
    <property type="match status" value="1"/>
</dbReference>
<keyword evidence="13" id="KW-1133">Transmembrane helix</keyword>
<dbReference type="SUPFAM" id="SSF52833">
    <property type="entry name" value="Thioredoxin-like"/>
    <property type="match status" value="1"/>
</dbReference>
<dbReference type="InterPro" id="IPR036284">
    <property type="entry name" value="GGL_sf"/>
</dbReference>
<dbReference type="AlphaFoldDB" id="A0A9W4IPL7"/>
<evidence type="ECO:0000313" key="15">
    <source>
        <dbReference type="EMBL" id="CAG8314903.1"/>
    </source>
</evidence>
<comment type="subcellular location">
    <subcellularLocation>
        <location evidence="1">Membrane</location>
        <topology evidence="1">Peripheral membrane protein</topology>
    </subcellularLocation>
</comment>
<comment type="similarity">
    <text evidence="2">Belongs to the G protein gamma family.</text>
</comment>
<reference evidence="15" key="1">
    <citation type="submission" date="2021-07" db="EMBL/GenBank/DDBJ databases">
        <authorList>
            <person name="Branca A.L. A."/>
        </authorList>
    </citation>
    <scope>NUCLEOTIDE SEQUENCE</scope>
</reference>
<evidence type="ECO:0000256" key="6">
    <source>
        <dbReference type="ARBA" id="ARBA00023136"/>
    </source>
</evidence>
<sequence length="291" mass="33366">MPAYELRSGGDVKNKKQSVADLKYRRLTELNARLKEDLDRPRVKVSEAALSLISYCNNTRDFMVPSVWGQVDKREDPYAPQQQGGCCTVIRNFRSTEYYLSNLSSVLSMDPSEKKTDLSHVHLPRISIKYCTQCRWMLRAAYFAQELLSTFSTDLGEVALVPMTGGIFTVTIWHQETIEGQGVTRENILWDRKRDGGFPGMFSRFYIYWILYLDILILVLLIWCMFADSWTEVKALKSLVRNVIAPERDLGHTDRALRAQGQGGTLKAQQGEQKEKMKEEEAKEVACEDCQ</sequence>
<evidence type="ECO:0000256" key="8">
    <source>
        <dbReference type="ARBA" id="ARBA00023224"/>
    </source>
</evidence>
<dbReference type="GO" id="GO:0016020">
    <property type="term" value="C:membrane"/>
    <property type="evidence" value="ECO:0007669"/>
    <property type="project" value="UniProtKB-SubCell"/>
</dbReference>
<dbReference type="PROSITE" id="PS50058">
    <property type="entry name" value="G_PROTEIN_GAMMA"/>
    <property type="match status" value="1"/>
</dbReference>
<feature type="compositionally biased region" description="Basic and acidic residues" evidence="12">
    <location>
        <begin position="272"/>
        <end position="291"/>
    </location>
</feature>
<dbReference type="InterPro" id="IPR011893">
    <property type="entry name" value="Selenoprotein_Rdx-typ"/>
</dbReference>
<comment type="subunit">
    <text evidence="3">G proteins are composed of 3 units, alpha, beta and gamma.</text>
</comment>
<dbReference type="GO" id="GO:0007186">
    <property type="term" value="P:G protein-coupled receptor signaling pathway"/>
    <property type="evidence" value="ECO:0007669"/>
    <property type="project" value="InterPro"/>
</dbReference>
<evidence type="ECO:0000256" key="11">
    <source>
        <dbReference type="ARBA" id="ARBA00023289"/>
    </source>
</evidence>
<evidence type="ECO:0000256" key="7">
    <source>
        <dbReference type="ARBA" id="ARBA00023139"/>
    </source>
</evidence>
<dbReference type="PANTHER" id="PTHR36417">
    <property type="entry name" value="SELENOPROTEIN DOMAIN PROTEIN (AFU_ORTHOLOGUE AFUA_1G05220)"/>
    <property type="match status" value="1"/>
</dbReference>
<evidence type="ECO:0000256" key="10">
    <source>
        <dbReference type="ARBA" id="ARBA00023288"/>
    </source>
</evidence>
<feature type="transmembrane region" description="Helical" evidence="13">
    <location>
        <begin position="206"/>
        <end position="227"/>
    </location>
</feature>
<dbReference type="Gene3D" id="4.10.260.10">
    <property type="entry name" value="Transducin (heterotrimeric G protein), gamma chain"/>
    <property type="match status" value="1"/>
</dbReference>
<evidence type="ECO:0000256" key="3">
    <source>
        <dbReference type="ARBA" id="ARBA00011581"/>
    </source>
</evidence>
<dbReference type="InterPro" id="IPR015898">
    <property type="entry name" value="G-protein_gamma-like_dom"/>
</dbReference>
<dbReference type="Gene3D" id="3.40.30.10">
    <property type="entry name" value="Glutaredoxin"/>
    <property type="match status" value="1"/>
</dbReference>
<name>A0A9W4IPL7_9EURO</name>
<evidence type="ECO:0000313" key="16">
    <source>
        <dbReference type="Proteomes" id="UP001152646"/>
    </source>
</evidence>
<dbReference type="EMBL" id="CAJVPA010000088">
    <property type="protein sequence ID" value="CAG8314903.1"/>
    <property type="molecule type" value="Genomic_DNA"/>
</dbReference>
<dbReference type="InterPro" id="IPR036249">
    <property type="entry name" value="Thioredoxin-like_sf"/>
</dbReference>
<keyword evidence="7" id="KW-0564">Palmitate</keyword>
<keyword evidence="10" id="KW-0449">Lipoprotein</keyword>
<evidence type="ECO:0000256" key="13">
    <source>
        <dbReference type="SAM" id="Phobius"/>
    </source>
</evidence>
<protein>
    <recommendedName>
        <fullName evidence="4">Guanine nucleotide-binding protein subunit gamma</fullName>
    </recommendedName>
</protein>
<evidence type="ECO:0000256" key="12">
    <source>
        <dbReference type="SAM" id="MobiDB-lite"/>
    </source>
</evidence>